<dbReference type="RefSeq" id="WP_310174208.1">
    <property type="nucleotide sequence ID" value="NZ_BAABHE010000003.1"/>
</dbReference>
<reference evidence="1 2" key="1">
    <citation type="submission" date="2023-07" db="EMBL/GenBank/DDBJ databases">
        <title>Sequencing the genomes of 1000 actinobacteria strains.</title>
        <authorList>
            <person name="Klenk H.-P."/>
        </authorList>
    </citation>
    <scope>NUCLEOTIDE SEQUENCE [LARGE SCALE GENOMIC DNA]</scope>
    <source>
        <strain evidence="1 2">DSM 22966</strain>
    </source>
</reference>
<organism evidence="1 2">
    <name type="scientific">Enteractinococcus fodinae</name>
    <dbReference type="NCBI Taxonomy" id="684663"/>
    <lineage>
        <taxon>Bacteria</taxon>
        <taxon>Bacillati</taxon>
        <taxon>Actinomycetota</taxon>
        <taxon>Actinomycetes</taxon>
        <taxon>Micrococcales</taxon>
        <taxon>Micrococcaceae</taxon>
    </lineage>
</organism>
<dbReference type="EMBL" id="JAVDYJ010000001">
    <property type="protein sequence ID" value="MDR7347697.1"/>
    <property type="molecule type" value="Genomic_DNA"/>
</dbReference>
<proteinExistence type="predicted"/>
<name>A0ABU2B265_9MICC</name>
<evidence type="ECO:0000313" key="1">
    <source>
        <dbReference type="EMBL" id="MDR7347697.1"/>
    </source>
</evidence>
<comment type="caution">
    <text evidence="1">The sequence shown here is derived from an EMBL/GenBank/DDBJ whole genome shotgun (WGS) entry which is preliminary data.</text>
</comment>
<sequence>MQLDNEPIEVAPGDFVSYPSDGGRPYDLLEVYHNTDGTQDAALICWVTFDSYLPRKLRWRKRRKFIEAKGAATLEHTVRQHFPTGRYVDTDEGALVEFLLPLPEGVEPIPVRIEERLLTETPAADFYHQVHAPDSPLSRELRHRFYLASVGTEWQKYFPHRSV</sequence>
<protein>
    <submittedName>
        <fullName evidence="1">Uncharacterized protein</fullName>
    </submittedName>
</protein>
<gene>
    <name evidence="1" type="ORF">J2S62_001954</name>
</gene>
<dbReference type="Proteomes" id="UP001183794">
    <property type="component" value="Unassembled WGS sequence"/>
</dbReference>
<keyword evidence="2" id="KW-1185">Reference proteome</keyword>
<evidence type="ECO:0000313" key="2">
    <source>
        <dbReference type="Proteomes" id="UP001183794"/>
    </source>
</evidence>
<accession>A0ABU2B265</accession>